<protein>
    <submittedName>
        <fullName evidence="1">MoaD/ThiS family protein</fullName>
    </submittedName>
</protein>
<name>A0A516Q4B7_9ACTN</name>
<dbReference type="Proteomes" id="UP000319263">
    <property type="component" value="Chromosome"/>
</dbReference>
<evidence type="ECO:0000313" key="2">
    <source>
        <dbReference type="Proteomes" id="UP000319263"/>
    </source>
</evidence>
<dbReference type="KEGG" id="mik:FOE78_22030"/>
<dbReference type="SUPFAM" id="SSF54285">
    <property type="entry name" value="MoaD/ThiS"/>
    <property type="match status" value="1"/>
</dbReference>
<gene>
    <name evidence="1" type="ORF">FOE78_22030</name>
</gene>
<proteinExistence type="predicted"/>
<dbReference type="RefSeq" id="WP_143988166.1">
    <property type="nucleotide sequence ID" value="NZ_CP041692.1"/>
</dbReference>
<keyword evidence="2" id="KW-1185">Reference proteome</keyword>
<accession>A0A516Q4B7</accession>
<organism evidence="1 2">
    <name type="scientific">Microlunatus elymi</name>
    <dbReference type="NCBI Taxonomy" id="2596828"/>
    <lineage>
        <taxon>Bacteria</taxon>
        <taxon>Bacillati</taxon>
        <taxon>Actinomycetota</taxon>
        <taxon>Actinomycetes</taxon>
        <taxon>Propionibacteriales</taxon>
        <taxon>Propionibacteriaceae</taxon>
        <taxon>Microlunatus</taxon>
    </lineage>
</organism>
<dbReference type="EMBL" id="CP041692">
    <property type="protein sequence ID" value="QDP98225.1"/>
    <property type="molecule type" value="Genomic_DNA"/>
</dbReference>
<dbReference type="InterPro" id="IPR016155">
    <property type="entry name" value="Mopterin_synth/thiamin_S_b"/>
</dbReference>
<sequence length="83" mass="8941">MTQVLLHYWAGARAAAGVEQESFTADDIATALELAADSRDARFAQILAGSTLLTDGRALHDDDRRRRLDTDVTVEVLPPFAGG</sequence>
<reference evidence="1 2" key="1">
    <citation type="submission" date="2019-07" db="EMBL/GenBank/DDBJ databases">
        <title>Microlunatus dokdonensis sp. nov. isolated from the rhizospheric soil of the wild plant Elymus tsukushiensis.</title>
        <authorList>
            <person name="Ghim S.-Y."/>
            <person name="Hwang Y.-J."/>
            <person name="Son J.-S."/>
            <person name="Shin J.-H."/>
        </authorList>
    </citation>
    <scope>NUCLEOTIDE SEQUENCE [LARGE SCALE GENOMIC DNA]</scope>
    <source>
        <strain evidence="1 2">KUDC0627</strain>
    </source>
</reference>
<dbReference type="InterPro" id="IPR012675">
    <property type="entry name" value="Beta-grasp_dom_sf"/>
</dbReference>
<evidence type="ECO:0000313" key="1">
    <source>
        <dbReference type="EMBL" id="QDP98225.1"/>
    </source>
</evidence>
<dbReference type="Gene3D" id="3.10.20.30">
    <property type="match status" value="1"/>
</dbReference>
<dbReference type="AlphaFoldDB" id="A0A516Q4B7"/>
<dbReference type="OrthoDB" id="4331766at2"/>